<dbReference type="PANTHER" id="PTHR32243:SF18">
    <property type="entry name" value="INNER MEMBRANE ABC TRANSPORTER PERMEASE PROTEIN YCJP"/>
    <property type="match status" value="1"/>
</dbReference>
<keyword evidence="4 7" id="KW-0812">Transmembrane</keyword>
<dbReference type="InterPro" id="IPR035906">
    <property type="entry name" value="MetI-like_sf"/>
</dbReference>
<keyword evidence="2 7" id="KW-0813">Transport</keyword>
<evidence type="ECO:0000256" key="2">
    <source>
        <dbReference type="ARBA" id="ARBA00022448"/>
    </source>
</evidence>
<dbReference type="InterPro" id="IPR000515">
    <property type="entry name" value="MetI-like"/>
</dbReference>
<comment type="similarity">
    <text evidence="7">Belongs to the binding-protein-dependent transport system permease family.</text>
</comment>
<dbReference type="Proteomes" id="UP000886819">
    <property type="component" value="Unassembled WGS sequence"/>
</dbReference>
<dbReference type="PANTHER" id="PTHR32243">
    <property type="entry name" value="MALTOSE TRANSPORT SYSTEM PERMEASE-RELATED"/>
    <property type="match status" value="1"/>
</dbReference>
<gene>
    <name evidence="9" type="ORF">IAA66_02935</name>
</gene>
<dbReference type="InterPro" id="IPR050901">
    <property type="entry name" value="BP-dep_ABC_trans_perm"/>
</dbReference>
<protein>
    <submittedName>
        <fullName evidence="9">Carbohydrate ABC transporter permease</fullName>
    </submittedName>
</protein>
<dbReference type="Pfam" id="PF00528">
    <property type="entry name" value="BPD_transp_1"/>
    <property type="match status" value="1"/>
</dbReference>
<accession>A0A9D1CIC5</accession>
<evidence type="ECO:0000256" key="7">
    <source>
        <dbReference type="RuleBase" id="RU363032"/>
    </source>
</evidence>
<dbReference type="GO" id="GO:0005886">
    <property type="term" value="C:plasma membrane"/>
    <property type="evidence" value="ECO:0007669"/>
    <property type="project" value="UniProtKB-SubCell"/>
</dbReference>
<keyword evidence="5 7" id="KW-1133">Transmembrane helix</keyword>
<evidence type="ECO:0000256" key="5">
    <source>
        <dbReference type="ARBA" id="ARBA00022989"/>
    </source>
</evidence>
<dbReference type="SUPFAM" id="SSF161098">
    <property type="entry name" value="MetI-like"/>
    <property type="match status" value="1"/>
</dbReference>
<feature type="transmembrane region" description="Helical" evidence="7">
    <location>
        <begin position="165"/>
        <end position="186"/>
    </location>
</feature>
<proteinExistence type="inferred from homology"/>
<feature type="non-terminal residue" evidence="9">
    <location>
        <position position="1"/>
    </location>
</feature>
<dbReference type="Gene3D" id="1.10.3720.10">
    <property type="entry name" value="MetI-like"/>
    <property type="match status" value="1"/>
</dbReference>
<dbReference type="AlphaFoldDB" id="A0A9D1CIC5"/>
<reference evidence="9" key="2">
    <citation type="journal article" date="2021" name="PeerJ">
        <title>Extensive microbial diversity within the chicken gut microbiome revealed by metagenomics and culture.</title>
        <authorList>
            <person name="Gilroy R."/>
            <person name="Ravi A."/>
            <person name="Getino M."/>
            <person name="Pursley I."/>
            <person name="Horton D.L."/>
            <person name="Alikhan N.F."/>
            <person name="Baker D."/>
            <person name="Gharbi K."/>
            <person name="Hall N."/>
            <person name="Watson M."/>
            <person name="Adriaenssens E.M."/>
            <person name="Foster-Nyarko E."/>
            <person name="Jarju S."/>
            <person name="Secka A."/>
            <person name="Antonio M."/>
            <person name="Oren A."/>
            <person name="Chaudhuri R.R."/>
            <person name="La Ragione R."/>
            <person name="Hildebrand F."/>
            <person name="Pallen M.J."/>
        </authorList>
    </citation>
    <scope>NUCLEOTIDE SEQUENCE</scope>
    <source>
        <strain evidence="9">ChiHile30-977</strain>
    </source>
</reference>
<sequence>MVVCLAVSIFAAYAMSKFRFRGRTFFSTAALFTQLMPGILFILPIYTVFVRIQQTTGIRLVGSYLGIVITYSTFGIPFSIWMMRSYFDTIPSDLAQAAMIDGCTRMQAFFRIILPLSLPGLAATGMYVFTLSWNEVLFATVLTNSETRTFSIGLREFEGQNTTDLGLIMAASVVVTVPVVALFMSFQRFIVSGLTGGGVKE</sequence>
<keyword evidence="6 7" id="KW-0472">Membrane</keyword>
<evidence type="ECO:0000256" key="6">
    <source>
        <dbReference type="ARBA" id="ARBA00023136"/>
    </source>
</evidence>
<feature type="transmembrane region" description="Helical" evidence="7">
    <location>
        <begin position="108"/>
        <end position="129"/>
    </location>
</feature>
<name>A0A9D1CIC5_9FIRM</name>
<evidence type="ECO:0000313" key="10">
    <source>
        <dbReference type="Proteomes" id="UP000886819"/>
    </source>
</evidence>
<dbReference type="CDD" id="cd06261">
    <property type="entry name" value="TM_PBP2"/>
    <property type="match status" value="1"/>
</dbReference>
<comment type="subcellular location">
    <subcellularLocation>
        <location evidence="1 7">Cell membrane</location>
        <topology evidence="1 7">Multi-pass membrane protein</topology>
    </subcellularLocation>
</comment>
<evidence type="ECO:0000313" key="9">
    <source>
        <dbReference type="EMBL" id="HIQ62527.1"/>
    </source>
</evidence>
<feature type="transmembrane region" description="Helical" evidence="7">
    <location>
        <begin position="61"/>
        <end position="83"/>
    </location>
</feature>
<dbReference type="GO" id="GO:0055085">
    <property type="term" value="P:transmembrane transport"/>
    <property type="evidence" value="ECO:0007669"/>
    <property type="project" value="InterPro"/>
</dbReference>
<feature type="transmembrane region" description="Helical" evidence="7">
    <location>
        <begin position="24"/>
        <end position="49"/>
    </location>
</feature>
<keyword evidence="3" id="KW-1003">Cell membrane</keyword>
<evidence type="ECO:0000256" key="3">
    <source>
        <dbReference type="ARBA" id="ARBA00022475"/>
    </source>
</evidence>
<comment type="caution">
    <text evidence="9">The sequence shown here is derived from an EMBL/GenBank/DDBJ whole genome shotgun (WGS) entry which is preliminary data.</text>
</comment>
<reference evidence="9" key="1">
    <citation type="submission" date="2020-10" db="EMBL/GenBank/DDBJ databases">
        <authorList>
            <person name="Gilroy R."/>
        </authorList>
    </citation>
    <scope>NUCLEOTIDE SEQUENCE</scope>
    <source>
        <strain evidence="9">ChiHile30-977</strain>
    </source>
</reference>
<evidence type="ECO:0000259" key="8">
    <source>
        <dbReference type="PROSITE" id="PS50928"/>
    </source>
</evidence>
<evidence type="ECO:0000256" key="1">
    <source>
        <dbReference type="ARBA" id="ARBA00004651"/>
    </source>
</evidence>
<evidence type="ECO:0000256" key="4">
    <source>
        <dbReference type="ARBA" id="ARBA00022692"/>
    </source>
</evidence>
<dbReference type="PROSITE" id="PS50928">
    <property type="entry name" value="ABC_TM1"/>
    <property type="match status" value="1"/>
</dbReference>
<dbReference type="EMBL" id="DVFI01000039">
    <property type="protein sequence ID" value="HIQ62527.1"/>
    <property type="molecule type" value="Genomic_DNA"/>
</dbReference>
<organism evidence="9 10">
    <name type="scientific">Candidatus Avichristensenella intestinipullorum</name>
    <dbReference type="NCBI Taxonomy" id="2840693"/>
    <lineage>
        <taxon>Bacteria</taxon>
        <taxon>Bacillati</taxon>
        <taxon>Bacillota</taxon>
        <taxon>Clostridia</taxon>
        <taxon>Candidatus Avichristensenella</taxon>
    </lineage>
</organism>
<feature type="domain" description="ABC transmembrane type-1" evidence="8">
    <location>
        <begin position="1"/>
        <end position="186"/>
    </location>
</feature>